<evidence type="ECO:0000313" key="11">
    <source>
        <dbReference type="Proteomes" id="UP001229952"/>
    </source>
</evidence>
<dbReference type="Pfam" id="PF01408">
    <property type="entry name" value="GFO_IDH_MocA"/>
    <property type="match status" value="1"/>
</dbReference>
<dbReference type="PROSITE" id="PS51318">
    <property type="entry name" value="TAT"/>
    <property type="match status" value="1"/>
</dbReference>
<dbReference type="InterPro" id="IPR050463">
    <property type="entry name" value="Gfo/Idh/MocA_oxidrdct_glycsds"/>
</dbReference>
<feature type="domain" description="Glycosyl hydrolase 109 C-terminal" evidence="9">
    <location>
        <begin position="213"/>
        <end position="386"/>
    </location>
</feature>
<proteinExistence type="inferred from homology"/>
<sequence>MPETPEVSRRLVLGGTLAAGALAAGIGSAGSASAAPASGSVSGTASASALAGAAGPRRRAGQKSMVNVPFEPHKTVRVGVIGLGNRGSGMTTGWSVIPGCVVAAVCDIRADRAKRTADQLVAAGKARPAEFGGSADSYAQMLKRDDIDLVYIATPWEFHYEQGRAALLSGKHVVVELPIATRLEELWDLVDTSERTRRNLMLSENCSYGRNELAMLKMAHEGLFGDVTNGHGGYMHDLRSLLFSDTYYTDSWRRLWHTRSTASFYAMHGLAPIAAAMDINRGDRMTTLKATATAPKGLADYRERFMPKSHPSWNETYINGDLVTCQIETAKGRMIRAEHAVSSPRPYSRINSLVGSRGIFEDYAGTSPTGGRIYVEPDHGGDTWRDFDAYRKEFDHWLWRELGDEAENGGHGGMDYILQWRTVQLMRAGLVPDIDVYDSASWCAPVPLSVKSLAAKGRPVDIPDFTRGSWVNLRTGLDSRTTEMPPVA</sequence>
<dbReference type="RefSeq" id="WP_306091340.1">
    <property type="nucleotide sequence ID" value="NZ_CP120992.1"/>
</dbReference>
<dbReference type="Proteomes" id="UP001229952">
    <property type="component" value="Chromosome"/>
</dbReference>
<evidence type="ECO:0000256" key="1">
    <source>
        <dbReference type="ARBA" id="ARBA00001911"/>
    </source>
</evidence>
<dbReference type="PANTHER" id="PTHR43818:SF1">
    <property type="entry name" value="GLYCOSYL HYDROLASE FAMILY 109 PROTEIN"/>
    <property type="match status" value="1"/>
</dbReference>
<feature type="signal peptide" evidence="7">
    <location>
        <begin position="1"/>
        <end position="34"/>
    </location>
</feature>
<keyword evidence="5" id="KW-0520">NAD</keyword>
<dbReference type="SUPFAM" id="SSF51735">
    <property type="entry name" value="NAD(P)-binding Rossmann-fold domains"/>
    <property type="match status" value="1"/>
</dbReference>
<comment type="similarity">
    <text evidence="2">Belongs to the Gfo/Idh/MocA family. Glycosyl hydrolase 109 subfamily.</text>
</comment>
<evidence type="ECO:0000259" key="9">
    <source>
        <dbReference type="Pfam" id="PF21252"/>
    </source>
</evidence>
<dbReference type="InterPro" id="IPR036291">
    <property type="entry name" value="NAD(P)-bd_dom_sf"/>
</dbReference>
<feature type="chain" id="PRO_5045308333" description="Glycosyl hydrolase family 109 protein" evidence="7">
    <location>
        <begin position="35"/>
        <end position="488"/>
    </location>
</feature>
<evidence type="ECO:0000256" key="6">
    <source>
        <dbReference type="ARBA" id="ARBA00023295"/>
    </source>
</evidence>
<feature type="domain" description="Gfo/Idh/MocA-like oxidoreductase N-terminal" evidence="8">
    <location>
        <begin position="76"/>
        <end position="201"/>
    </location>
</feature>
<keyword evidence="4" id="KW-0378">Hydrolase</keyword>
<dbReference type="InterPro" id="IPR049303">
    <property type="entry name" value="Glyco_hydro_109_C"/>
</dbReference>
<gene>
    <name evidence="10" type="ORF">P8A22_30850</name>
</gene>
<dbReference type="Pfam" id="PF21252">
    <property type="entry name" value="Glyco_hydro_109_C"/>
    <property type="match status" value="1"/>
</dbReference>
<reference evidence="10 11" key="1">
    <citation type="submission" date="2023-03" db="EMBL/GenBank/DDBJ databases">
        <title>Isolation and description of six Streptomyces strains from soil environments, able to metabolize different microbial glucans.</title>
        <authorList>
            <person name="Widen T."/>
            <person name="Larsbrink J."/>
        </authorList>
    </citation>
    <scope>NUCLEOTIDE SEQUENCE [LARGE SCALE GENOMIC DNA]</scope>
    <source>
        <strain evidence="10 11">Mut2</strain>
    </source>
</reference>
<dbReference type="Gene3D" id="3.40.50.720">
    <property type="entry name" value="NAD(P)-binding Rossmann-like Domain"/>
    <property type="match status" value="1"/>
</dbReference>
<comment type="cofactor">
    <cofactor evidence="1">
        <name>NAD(+)</name>
        <dbReference type="ChEBI" id="CHEBI:57540"/>
    </cofactor>
</comment>
<name>A0ABY9IAM0_9ACTN</name>
<keyword evidence="7" id="KW-0732">Signal</keyword>
<dbReference type="InterPro" id="IPR006311">
    <property type="entry name" value="TAT_signal"/>
</dbReference>
<dbReference type="EMBL" id="CP120992">
    <property type="protein sequence ID" value="WLQ43927.1"/>
    <property type="molecule type" value="Genomic_DNA"/>
</dbReference>
<keyword evidence="11" id="KW-1185">Reference proteome</keyword>
<evidence type="ECO:0000256" key="5">
    <source>
        <dbReference type="ARBA" id="ARBA00023027"/>
    </source>
</evidence>
<evidence type="ECO:0000256" key="3">
    <source>
        <dbReference type="ARBA" id="ARBA00016631"/>
    </source>
</evidence>
<evidence type="ECO:0000256" key="7">
    <source>
        <dbReference type="SAM" id="SignalP"/>
    </source>
</evidence>
<evidence type="ECO:0000259" key="8">
    <source>
        <dbReference type="Pfam" id="PF01408"/>
    </source>
</evidence>
<protein>
    <recommendedName>
        <fullName evidence="3">Glycosyl hydrolase family 109 protein</fullName>
    </recommendedName>
</protein>
<evidence type="ECO:0000313" key="10">
    <source>
        <dbReference type="EMBL" id="WLQ43927.1"/>
    </source>
</evidence>
<accession>A0ABY9IAM0</accession>
<evidence type="ECO:0000256" key="2">
    <source>
        <dbReference type="ARBA" id="ARBA00009329"/>
    </source>
</evidence>
<organism evidence="10 11">
    <name type="scientific">Streptomyces laculatispora</name>
    <dbReference type="NCBI Taxonomy" id="887464"/>
    <lineage>
        <taxon>Bacteria</taxon>
        <taxon>Bacillati</taxon>
        <taxon>Actinomycetota</taxon>
        <taxon>Actinomycetes</taxon>
        <taxon>Kitasatosporales</taxon>
        <taxon>Streptomycetaceae</taxon>
        <taxon>Streptomyces</taxon>
    </lineage>
</organism>
<evidence type="ECO:0000256" key="4">
    <source>
        <dbReference type="ARBA" id="ARBA00022801"/>
    </source>
</evidence>
<dbReference type="InterPro" id="IPR000683">
    <property type="entry name" value="Gfo/Idh/MocA-like_OxRdtase_N"/>
</dbReference>
<dbReference type="PANTHER" id="PTHR43818">
    <property type="entry name" value="BCDNA.GH03377"/>
    <property type="match status" value="1"/>
</dbReference>
<keyword evidence="6" id="KW-0326">Glycosidase</keyword>
<dbReference type="Gene3D" id="3.30.360.10">
    <property type="entry name" value="Dihydrodipicolinate Reductase, domain 2"/>
    <property type="match status" value="1"/>
</dbReference>